<feature type="domain" description="CoA carboxyltransferase N-terminal" evidence="3">
    <location>
        <begin position="3"/>
        <end position="259"/>
    </location>
</feature>
<evidence type="ECO:0000259" key="4">
    <source>
        <dbReference type="PROSITE" id="PS50989"/>
    </source>
</evidence>
<proteinExistence type="inferred from homology"/>
<dbReference type="GO" id="GO:0003989">
    <property type="term" value="F:acetyl-CoA carboxylase activity"/>
    <property type="evidence" value="ECO:0007669"/>
    <property type="project" value="InterPro"/>
</dbReference>
<feature type="domain" description="CoA carboxyltransferase C-terminal" evidence="4">
    <location>
        <begin position="263"/>
        <end position="498"/>
    </location>
</feature>
<dbReference type="PROSITE" id="PS50989">
    <property type="entry name" value="COA_CT_CTER"/>
    <property type="match status" value="1"/>
</dbReference>
<comment type="similarity">
    <text evidence="1">Belongs to the AccD/PCCB family.</text>
</comment>
<gene>
    <name evidence="5" type="ORF">METZ01_LOCUS29956</name>
</gene>
<dbReference type="InterPro" id="IPR011763">
    <property type="entry name" value="COA_CT_C"/>
</dbReference>
<dbReference type="FunFam" id="3.90.226.10:FF:000016">
    <property type="entry name" value="Propionyl-CoA carboxylase, beta subunit"/>
    <property type="match status" value="1"/>
</dbReference>
<sequence length="516" mass="55493">MGQNSKLEKLGKRRESAHLGGGEKRVESQHKRGKLTARERLISFFDDGSFSEFDTFVTHRSTDLGLDKQQFEGDAVVTGYGLVNGRKVFAYAQDFTVLGGSLSHVAAKKISKIMDHAMRTGAPIIGINDSGGARIQEGIDSLAGYGEIFKRNTLASGVVPQITIIAGPAAGGAVYSPALTDFIYMVEGIGQMYITGPDVVKAVTGEDVSHEDLGGATAHASRSGVAHFTAESEEACFSHVRNLLSYLPANNAESAPSAEPTDAPDRGDSSLRNIVPDEANQPYNVMDVITKVIDNAEFLAVHHNFAPNIVVGFARLDGQSIGVVANQANQMAGMLDIDAADKAARFVRFCDAFNIPLVTFVDVPGFMPGTHQEYGGLIRHGAKLLYAYAEATVPKIAVVLRKAYGGAYIVMSSKELRSDVNLAWPGAEIAVMGPEGAINVIGRREIAEAEDAEAKRTEMVADYRDQFANPYIAANRGYIDDVIDPSQTRPELVKALRMLESKVDNLPPKKHGNIPL</sequence>
<dbReference type="InterPro" id="IPR011762">
    <property type="entry name" value="COA_CT_N"/>
</dbReference>
<dbReference type="GO" id="GO:0004658">
    <property type="term" value="F:propionyl-CoA carboxylase activity"/>
    <property type="evidence" value="ECO:0007669"/>
    <property type="project" value="TreeGrafter"/>
</dbReference>
<dbReference type="InterPro" id="IPR029045">
    <property type="entry name" value="ClpP/crotonase-like_dom_sf"/>
</dbReference>
<dbReference type="GO" id="GO:0009317">
    <property type="term" value="C:acetyl-CoA carboxylase complex"/>
    <property type="evidence" value="ECO:0007669"/>
    <property type="project" value="InterPro"/>
</dbReference>
<name>A0A381QCQ5_9ZZZZ</name>
<evidence type="ECO:0000256" key="1">
    <source>
        <dbReference type="ARBA" id="ARBA00006102"/>
    </source>
</evidence>
<dbReference type="AlphaFoldDB" id="A0A381QCQ5"/>
<dbReference type="InterPro" id="IPR034733">
    <property type="entry name" value="AcCoA_carboxyl_beta"/>
</dbReference>
<dbReference type="Pfam" id="PF01039">
    <property type="entry name" value="Carboxyl_trans"/>
    <property type="match status" value="1"/>
</dbReference>
<feature type="region of interest" description="Disordered" evidence="2">
    <location>
        <begin position="1"/>
        <end position="32"/>
    </location>
</feature>
<evidence type="ECO:0000313" key="5">
    <source>
        <dbReference type="EMBL" id="SUZ77102.1"/>
    </source>
</evidence>
<dbReference type="Gene3D" id="3.90.226.10">
    <property type="entry name" value="2-enoyl-CoA Hydratase, Chain A, domain 1"/>
    <property type="match status" value="2"/>
</dbReference>
<reference evidence="5" key="1">
    <citation type="submission" date="2018-05" db="EMBL/GenBank/DDBJ databases">
        <authorList>
            <person name="Lanie J.A."/>
            <person name="Ng W.-L."/>
            <person name="Kazmierczak K.M."/>
            <person name="Andrzejewski T.M."/>
            <person name="Davidsen T.M."/>
            <person name="Wayne K.J."/>
            <person name="Tettelin H."/>
            <person name="Glass J.I."/>
            <person name="Rusch D."/>
            <person name="Podicherti R."/>
            <person name="Tsui H.-C.T."/>
            <person name="Winkler M.E."/>
        </authorList>
    </citation>
    <scope>NUCLEOTIDE SEQUENCE</scope>
</reference>
<dbReference type="SUPFAM" id="SSF52096">
    <property type="entry name" value="ClpP/crotonase"/>
    <property type="match status" value="2"/>
</dbReference>
<dbReference type="FunFam" id="3.90.226.10:FF:000017">
    <property type="entry name" value="Propionyl-CoA carboxylase subunit beta 5"/>
    <property type="match status" value="1"/>
</dbReference>
<dbReference type="PRINTS" id="PR01070">
    <property type="entry name" value="ACCCTRFRASEB"/>
</dbReference>
<dbReference type="PANTHER" id="PTHR43842">
    <property type="entry name" value="PROPIONYL-COA CARBOXYLASE BETA CHAIN"/>
    <property type="match status" value="1"/>
</dbReference>
<dbReference type="InterPro" id="IPR000438">
    <property type="entry name" value="Acetyl_CoA_COase_Trfase_b_su"/>
</dbReference>
<organism evidence="5">
    <name type="scientific">marine metagenome</name>
    <dbReference type="NCBI Taxonomy" id="408172"/>
    <lineage>
        <taxon>unclassified sequences</taxon>
        <taxon>metagenomes</taxon>
        <taxon>ecological metagenomes</taxon>
    </lineage>
</organism>
<protein>
    <recommendedName>
        <fullName evidence="6">Methylmalonyl-CoA carboxyltransferase</fullName>
    </recommendedName>
</protein>
<dbReference type="InterPro" id="IPR051047">
    <property type="entry name" value="AccD/PCCB"/>
</dbReference>
<dbReference type="EMBL" id="UINC01001303">
    <property type="protein sequence ID" value="SUZ77102.1"/>
    <property type="molecule type" value="Genomic_DNA"/>
</dbReference>
<evidence type="ECO:0000256" key="2">
    <source>
        <dbReference type="SAM" id="MobiDB-lite"/>
    </source>
</evidence>
<dbReference type="GO" id="GO:0006633">
    <property type="term" value="P:fatty acid biosynthetic process"/>
    <property type="evidence" value="ECO:0007669"/>
    <property type="project" value="InterPro"/>
</dbReference>
<accession>A0A381QCQ5</accession>
<evidence type="ECO:0000259" key="3">
    <source>
        <dbReference type="PROSITE" id="PS50980"/>
    </source>
</evidence>
<dbReference type="PANTHER" id="PTHR43842:SF2">
    <property type="entry name" value="PROPIONYL-COA CARBOXYLASE BETA CHAIN, MITOCHONDRIAL"/>
    <property type="match status" value="1"/>
</dbReference>
<dbReference type="PROSITE" id="PS50980">
    <property type="entry name" value="COA_CT_NTER"/>
    <property type="match status" value="1"/>
</dbReference>
<evidence type="ECO:0008006" key="6">
    <source>
        <dbReference type="Google" id="ProtNLM"/>
    </source>
</evidence>
<feature type="region of interest" description="Disordered" evidence="2">
    <location>
        <begin position="251"/>
        <end position="275"/>
    </location>
</feature>